<dbReference type="Pfam" id="PF00072">
    <property type="entry name" value="Response_reg"/>
    <property type="match status" value="1"/>
</dbReference>
<dbReference type="Pfam" id="PF25601">
    <property type="entry name" value="AAA_lid_14"/>
    <property type="match status" value="1"/>
</dbReference>
<dbReference type="Gene3D" id="3.40.50.300">
    <property type="entry name" value="P-loop containing nucleotide triphosphate hydrolases"/>
    <property type="match status" value="1"/>
</dbReference>
<reference evidence="8 9" key="1">
    <citation type="submission" date="2019-09" db="EMBL/GenBank/DDBJ databases">
        <authorList>
            <person name="Cremers G."/>
        </authorList>
    </citation>
    <scope>NUCLEOTIDE SEQUENCE [LARGE SCALE GENOMIC DNA]</scope>
    <source>
        <strain evidence="8">4A</strain>
    </source>
</reference>
<dbReference type="EMBL" id="CABFVA020000004">
    <property type="protein sequence ID" value="VVM04482.1"/>
    <property type="molecule type" value="Genomic_DNA"/>
</dbReference>
<evidence type="ECO:0000259" key="7">
    <source>
        <dbReference type="PROSITE" id="PS50110"/>
    </source>
</evidence>
<name>A0A5E6M9R4_9BACT</name>
<keyword evidence="2" id="KW-0067">ATP-binding</keyword>
<dbReference type="Gene3D" id="1.10.10.60">
    <property type="entry name" value="Homeodomain-like"/>
    <property type="match status" value="1"/>
</dbReference>
<dbReference type="SUPFAM" id="SSF46689">
    <property type="entry name" value="Homeodomain-like"/>
    <property type="match status" value="1"/>
</dbReference>
<proteinExistence type="predicted"/>
<dbReference type="InterPro" id="IPR025943">
    <property type="entry name" value="Sigma_54_int_dom_ATP-bd_2"/>
</dbReference>
<keyword evidence="3" id="KW-0805">Transcription regulation</keyword>
<dbReference type="PROSITE" id="PS50045">
    <property type="entry name" value="SIGMA54_INTERACT_4"/>
    <property type="match status" value="1"/>
</dbReference>
<dbReference type="InterPro" id="IPR001789">
    <property type="entry name" value="Sig_transdc_resp-reg_receiver"/>
</dbReference>
<dbReference type="GO" id="GO:0006355">
    <property type="term" value="P:regulation of DNA-templated transcription"/>
    <property type="evidence" value="ECO:0007669"/>
    <property type="project" value="InterPro"/>
</dbReference>
<evidence type="ECO:0000313" key="9">
    <source>
        <dbReference type="Proteomes" id="UP000334923"/>
    </source>
</evidence>
<keyword evidence="5" id="KW-0597">Phosphoprotein</keyword>
<feature type="modified residue" description="4-aspartylphosphate" evidence="5">
    <location>
        <position position="52"/>
    </location>
</feature>
<dbReference type="OrthoDB" id="9771372at2"/>
<gene>
    <name evidence="8" type="primary">zraR</name>
    <name evidence="8" type="ORF">MAMT_00115</name>
</gene>
<dbReference type="PROSITE" id="PS00675">
    <property type="entry name" value="SIGMA54_INTERACT_1"/>
    <property type="match status" value="1"/>
</dbReference>
<dbReference type="InterPro" id="IPR011006">
    <property type="entry name" value="CheY-like_superfamily"/>
</dbReference>
<keyword evidence="9" id="KW-1185">Reference proteome</keyword>
<dbReference type="CDD" id="cd00009">
    <property type="entry name" value="AAA"/>
    <property type="match status" value="1"/>
</dbReference>
<dbReference type="PANTHER" id="PTHR32071:SF99">
    <property type="entry name" value="TRANSCRIPTIONAL REGULATORY PROTEIN"/>
    <property type="match status" value="1"/>
</dbReference>
<organism evidence="8 9">
    <name type="scientific">Methylacidimicrobium tartarophylax</name>
    <dbReference type="NCBI Taxonomy" id="1041768"/>
    <lineage>
        <taxon>Bacteria</taxon>
        <taxon>Pseudomonadati</taxon>
        <taxon>Verrucomicrobiota</taxon>
        <taxon>Methylacidimicrobium</taxon>
    </lineage>
</organism>
<dbReference type="InterPro" id="IPR002078">
    <property type="entry name" value="Sigma_54_int"/>
</dbReference>
<dbReference type="PRINTS" id="PR01590">
    <property type="entry name" value="HTHFIS"/>
</dbReference>
<dbReference type="SMART" id="SM00382">
    <property type="entry name" value="AAA"/>
    <property type="match status" value="1"/>
</dbReference>
<dbReference type="InterPro" id="IPR027417">
    <property type="entry name" value="P-loop_NTPase"/>
</dbReference>
<feature type="domain" description="Sigma-54 factor interaction" evidence="6">
    <location>
        <begin position="135"/>
        <end position="356"/>
    </location>
</feature>
<dbReference type="CDD" id="cd00156">
    <property type="entry name" value="REC"/>
    <property type="match status" value="1"/>
</dbReference>
<feature type="domain" description="Response regulatory" evidence="7">
    <location>
        <begin position="3"/>
        <end position="117"/>
    </location>
</feature>
<dbReference type="Proteomes" id="UP000334923">
    <property type="component" value="Unassembled WGS sequence"/>
</dbReference>
<dbReference type="SUPFAM" id="SSF52172">
    <property type="entry name" value="CheY-like"/>
    <property type="match status" value="1"/>
</dbReference>
<dbReference type="GO" id="GO:0043565">
    <property type="term" value="F:sequence-specific DNA binding"/>
    <property type="evidence" value="ECO:0007669"/>
    <property type="project" value="InterPro"/>
</dbReference>
<dbReference type="InterPro" id="IPR058031">
    <property type="entry name" value="AAA_lid_NorR"/>
</dbReference>
<keyword evidence="1" id="KW-0547">Nucleotide-binding</keyword>
<dbReference type="FunFam" id="3.40.50.300:FF:000006">
    <property type="entry name" value="DNA-binding transcriptional regulator NtrC"/>
    <property type="match status" value="1"/>
</dbReference>
<dbReference type="Gene3D" id="3.40.50.2300">
    <property type="match status" value="1"/>
</dbReference>
<dbReference type="SUPFAM" id="SSF52540">
    <property type="entry name" value="P-loop containing nucleoside triphosphate hydrolases"/>
    <property type="match status" value="1"/>
</dbReference>
<dbReference type="InterPro" id="IPR009057">
    <property type="entry name" value="Homeodomain-like_sf"/>
</dbReference>
<dbReference type="Pfam" id="PF00158">
    <property type="entry name" value="Sigma54_activat"/>
    <property type="match status" value="1"/>
</dbReference>
<protein>
    <submittedName>
        <fullName evidence="8">Transcriptional regulatory protein ZraR</fullName>
    </submittedName>
</protein>
<dbReference type="RefSeq" id="WP_142659002.1">
    <property type="nucleotide sequence ID" value="NZ_CABFVA020000004.1"/>
</dbReference>
<dbReference type="AlphaFoldDB" id="A0A5E6M9R4"/>
<evidence type="ECO:0000256" key="2">
    <source>
        <dbReference type="ARBA" id="ARBA00022840"/>
    </source>
</evidence>
<dbReference type="PANTHER" id="PTHR32071">
    <property type="entry name" value="TRANSCRIPTIONAL REGULATORY PROTEIN"/>
    <property type="match status" value="1"/>
</dbReference>
<dbReference type="PROSITE" id="PS00676">
    <property type="entry name" value="SIGMA54_INTERACT_2"/>
    <property type="match status" value="1"/>
</dbReference>
<evidence type="ECO:0000259" key="6">
    <source>
        <dbReference type="PROSITE" id="PS50045"/>
    </source>
</evidence>
<dbReference type="GO" id="GO:0000160">
    <property type="term" value="P:phosphorelay signal transduction system"/>
    <property type="evidence" value="ECO:0007669"/>
    <property type="project" value="InterPro"/>
</dbReference>
<dbReference type="InterPro" id="IPR002197">
    <property type="entry name" value="HTH_Fis"/>
</dbReference>
<dbReference type="PROSITE" id="PS50110">
    <property type="entry name" value="RESPONSE_REGULATORY"/>
    <property type="match status" value="1"/>
</dbReference>
<sequence>MATILIVDDDAALSEVLAETVRSLGHEARTAASGPEALAALAREPTDGVLLDLRLPGMDGLPLLERIRARAGAPPVAVLTAHATATNTIEAMRLGAFDHLTKPIGRADLARLLSEMLAAKAGLGPLRTEARPVEFIGSSEAMRKIQKAIGMVADSGTTVFIQGETGTGKELVARAIHDHGRRRAKPFVAVNCAAIPAELWESELFGHLRGSFTGAHADRQGAFQEADGGTLFLDEIGDMPLSLQPKILRALQERVITPIGGKPVPVDVRVISATNRDLFERVREGAFREDLFYRLHVLPIHLPPLRERIADILPLAEHFLAPAGKWLGPDAAARLIQHRWRGNVRELRNVLERAAVLVRGEKITASDLDLNSEEASPTSFDWPEENLPAAIARLEELLIRRALGRSGGNRAEAARALGIHRQLLYTKMRRYGLCPSEGKPEEAEGGG</sequence>
<keyword evidence="4" id="KW-0804">Transcription</keyword>
<evidence type="ECO:0000256" key="5">
    <source>
        <dbReference type="PROSITE-ProRule" id="PRU00169"/>
    </source>
</evidence>
<evidence type="ECO:0000256" key="3">
    <source>
        <dbReference type="ARBA" id="ARBA00023015"/>
    </source>
</evidence>
<dbReference type="SMART" id="SM00448">
    <property type="entry name" value="REC"/>
    <property type="match status" value="1"/>
</dbReference>
<dbReference type="Gene3D" id="1.10.8.60">
    <property type="match status" value="1"/>
</dbReference>
<dbReference type="InterPro" id="IPR003593">
    <property type="entry name" value="AAA+_ATPase"/>
</dbReference>
<dbReference type="Pfam" id="PF02954">
    <property type="entry name" value="HTH_8"/>
    <property type="match status" value="1"/>
</dbReference>
<dbReference type="GO" id="GO:0005524">
    <property type="term" value="F:ATP binding"/>
    <property type="evidence" value="ECO:0007669"/>
    <property type="project" value="UniProtKB-KW"/>
</dbReference>
<evidence type="ECO:0000313" key="8">
    <source>
        <dbReference type="EMBL" id="VVM04482.1"/>
    </source>
</evidence>
<evidence type="ECO:0000256" key="4">
    <source>
        <dbReference type="ARBA" id="ARBA00023163"/>
    </source>
</evidence>
<evidence type="ECO:0000256" key="1">
    <source>
        <dbReference type="ARBA" id="ARBA00022741"/>
    </source>
</evidence>
<dbReference type="InterPro" id="IPR025662">
    <property type="entry name" value="Sigma_54_int_dom_ATP-bd_1"/>
</dbReference>
<accession>A0A5E6M9R4</accession>